<evidence type="ECO:0000256" key="1">
    <source>
        <dbReference type="SAM" id="MobiDB-lite"/>
    </source>
</evidence>
<evidence type="ECO:0000313" key="3">
    <source>
        <dbReference type="EMBL" id="KAJ1360808.1"/>
    </source>
</evidence>
<evidence type="ECO:0000313" key="2">
    <source>
        <dbReference type="EMBL" id="KAJ1360806.1"/>
    </source>
</evidence>
<feature type="region of interest" description="Disordered" evidence="1">
    <location>
        <begin position="92"/>
        <end position="117"/>
    </location>
</feature>
<feature type="region of interest" description="Disordered" evidence="1">
    <location>
        <begin position="52"/>
        <end position="71"/>
    </location>
</feature>
<keyword evidence="4" id="KW-1185">Reference proteome</keyword>
<reference evidence="3" key="1">
    <citation type="submission" date="2021-06" db="EMBL/GenBank/DDBJ databases">
        <title>Parelaphostrongylus tenuis whole genome reference sequence.</title>
        <authorList>
            <person name="Garwood T.J."/>
            <person name="Larsen P.A."/>
            <person name="Fountain-Jones N.M."/>
            <person name="Garbe J.R."/>
            <person name="Macchietto M.G."/>
            <person name="Kania S.A."/>
            <person name="Gerhold R.W."/>
            <person name="Richards J.E."/>
            <person name="Wolf T.M."/>
        </authorList>
    </citation>
    <scope>NUCLEOTIDE SEQUENCE</scope>
    <source>
        <strain evidence="3">MNPRO001-30</strain>
        <tissue evidence="3">Meninges</tissue>
    </source>
</reference>
<comment type="caution">
    <text evidence="3">The sequence shown here is derived from an EMBL/GenBank/DDBJ whole genome shotgun (WGS) entry which is preliminary data.</text>
</comment>
<dbReference type="EMBL" id="JAHQIW010003968">
    <property type="protein sequence ID" value="KAJ1360806.1"/>
    <property type="molecule type" value="Genomic_DNA"/>
</dbReference>
<protein>
    <submittedName>
        <fullName evidence="3">Uncharacterized protein</fullName>
    </submittedName>
</protein>
<gene>
    <name evidence="2" type="ORF">KIN20_019876</name>
    <name evidence="3" type="ORF">KIN20_019883</name>
</gene>
<proteinExistence type="predicted"/>
<organism evidence="3 4">
    <name type="scientific">Parelaphostrongylus tenuis</name>
    <name type="common">Meningeal worm</name>
    <dbReference type="NCBI Taxonomy" id="148309"/>
    <lineage>
        <taxon>Eukaryota</taxon>
        <taxon>Metazoa</taxon>
        <taxon>Ecdysozoa</taxon>
        <taxon>Nematoda</taxon>
        <taxon>Chromadorea</taxon>
        <taxon>Rhabditida</taxon>
        <taxon>Rhabditina</taxon>
        <taxon>Rhabditomorpha</taxon>
        <taxon>Strongyloidea</taxon>
        <taxon>Metastrongylidae</taxon>
        <taxon>Parelaphostrongylus</taxon>
    </lineage>
</organism>
<dbReference type="AlphaFoldDB" id="A0AAD5QQG7"/>
<name>A0AAD5QQG7_PARTN</name>
<dbReference type="Proteomes" id="UP001196413">
    <property type="component" value="Unassembled WGS sequence"/>
</dbReference>
<feature type="compositionally biased region" description="Basic and acidic residues" evidence="1">
    <location>
        <begin position="94"/>
        <end position="117"/>
    </location>
</feature>
<feature type="compositionally biased region" description="Basic and acidic residues" evidence="1">
    <location>
        <begin position="59"/>
        <end position="68"/>
    </location>
</feature>
<evidence type="ECO:0000313" key="4">
    <source>
        <dbReference type="Proteomes" id="UP001196413"/>
    </source>
</evidence>
<accession>A0AAD5QQG7</accession>
<dbReference type="EMBL" id="JAHQIW010003969">
    <property type="protein sequence ID" value="KAJ1360808.1"/>
    <property type="molecule type" value="Genomic_DNA"/>
</dbReference>
<sequence length="135" mass="15310">MYVRARTQYVRGGLVDLSGACRLAVHWAEGLRADQQVVISLLGQYRGRGMLRSSNNRTNHPEAGDRGRRTCGTHKGTEWECVTAYFEKGVANESQREEHDARSRTRPRMEAETSSEKWQCEQAELDKKILPLTCG</sequence>